<organism evidence="1 2">
    <name type="scientific">Hermanssonia centrifuga</name>
    <dbReference type="NCBI Taxonomy" id="98765"/>
    <lineage>
        <taxon>Eukaryota</taxon>
        <taxon>Fungi</taxon>
        <taxon>Dikarya</taxon>
        <taxon>Basidiomycota</taxon>
        <taxon>Agaricomycotina</taxon>
        <taxon>Agaricomycetes</taxon>
        <taxon>Polyporales</taxon>
        <taxon>Meruliaceae</taxon>
        <taxon>Hermanssonia</taxon>
    </lineage>
</organism>
<keyword evidence="2" id="KW-1185">Reference proteome</keyword>
<dbReference type="AlphaFoldDB" id="A0A2R6RHW0"/>
<dbReference type="Proteomes" id="UP000186601">
    <property type="component" value="Unassembled WGS sequence"/>
</dbReference>
<evidence type="ECO:0000313" key="1">
    <source>
        <dbReference type="EMBL" id="PSS29614.1"/>
    </source>
</evidence>
<accession>A0A2R6RHW0</accession>
<comment type="caution">
    <text evidence="1">The sequence shown here is derived from an EMBL/GenBank/DDBJ whole genome shotgun (WGS) entry which is preliminary data.</text>
</comment>
<name>A0A2R6RHW0_9APHY</name>
<dbReference type="EMBL" id="MLYV02000256">
    <property type="protein sequence ID" value="PSS29614.1"/>
    <property type="molecule type" value="Genomic_DNA"/>
</dbReference>
<reference evidence="1 2" key="1">
    <citation type="submission" date="2018-02" db="EMBL/GenBank/DDBJ databases">
        <title>Genome sequence of the basidiomycete white-rot fungus Phlebia centrifuga.</title>
        <authorList>
            <person name="Granchi Z."/>
            <person name="Peng M."/>
            <person name="de Vries R.P."/>
            <person name="Hilden K."/>
            <person name="Makela M.R."/>
            <person name="Grigoriev I."/>
            <person name="Riley R."/>
        </authorList>
    </citation>
    <scope>NUCLEOTIDE SEQUENCE [LARGE SCALE GENOMIC DNA]</scope>
    <source>
        <strain evidence="1 2">FBCC195</strain>
    </source>
</reference>
<evidence type="ECO:0000313" key="2">
    <source>
        <dbReference type="Proteomes" id="UP000186601"/>
    </source>
</evidence>
<gene>
    <name evidence="1" type="ORF">PHLCEN_2v2762</name>
</gene>
<dbReference type="OrthoDB" id="2549021at2759"/>
<sequence>MAFTAGASSTKSIPGSPFSGFGFSGMSRSTSKVIMRPQGVVLSTMGSIHGDAMASSSGLELDNLEALGIAREGDVESGYQEVIGSAVSGIRVDVEKTTMTHSDRAPFERHFVYE</sequence>
<protein>
    <submittedName>
        <fullName evidence="1">Uncharacterized protein</fullName>
    </submittedName>
</protein>
<proteinExistence type="predicted"/>